<name>A0ABZ0U0W9_9SPHI</name>
<keyword evidence="3" id="KW-1185">Reference proteome</keyword>
<evidence type="ECO:0000313" key="2">
    <source>
        <dbReference type="EMBL" id="WPU97030.1"/>
    </source>
</evidence>
<feature type="region of interest" description="Disordered" evidence="1">
    <location>
        <begin position="13"/>
        <end position="33"/>
    </location>
</feature>
<sequence>MCVTTLTQDYINDDKDNNGGQAATSQFFGAPSGDNSPKEFIHCRRMFGYDLNNKSGK</sequence>
<dbReference type="Proteomes" id="UP001324380">
    <property type="component" value="Chromosome"/>
</dbReference>
<dbReference type="RefSeq" id="WP_321566116.1">
    <property type="nucleotide sequence ID" value="NZ_CP139558.1"/>
</dbReference>
<organism evidence="2 3">
    <name type="scientific">Mucilaginibacter sabulilitoris</name>
    <dbReference type="NCBI Taxonomy" id="1173583"/>
    <lineage>
        <taxon>Bacteria</taxon>
        <taxon>Pseudomonadati</taxon>
        <taxon>Bacteroidota</taxon>
        <taxon>Sphingobacteriia</taxon>
        <taxon>Sphingobacteriales</taxon>
        <taxon>Sphingobacteriaceae</taxon>
        <taxon>Mucilaginibacter</taxon>
    </lineage>
</organism>
<proteinExistence type="predicted"/>
<protein>
    <submittedName>
        <fullName evidence="2">Uncharacterized protein</fullName>
    </submittedName>
</protein>
<evidence type="ECO:0000256" key="1">
    <source>
        <dbReference type="SAM" id="MobiDB-lite"/>
    </source>
</evidence>
<dbReference type="EMBL" id="CP139558">
    <property type="protein sequence ID" value="WPU97030.1"/>
    <property type="molecule type" value="Genomic_DNA"/>
</dbReference>
<accession>A0ABZ0U0W9</accession>
<evidence type="ECO:0000313" key="3">
    <source>
        <dbReference type="Proteomes" id="UP001324380"/>
    </source>
</evidence>
<reference evidence="2 3" key="1">
    <citation type="submission" date="2023-11" db="EMBL/GenBank/DDBJ databases">
        <title>Analysis of the Genomes of Mucilaginibacter gossypii cycad 4 and M. sabulilitoris SNA2: microbes with the potential for plant growth promotion.</title>
        <authorList>
            <person name="Hirsch A.M."/>
            <person name="Humm E."/>
            <person name="Rubbi M."/>
            <person name="Del Vecchio G."/>
            <person name="Ha S.M."/>
            <person name="Pellegrini M."/>
            <person name="Gunsalus R.P."/>
        </authorList>
    </citation>
    <scope>NUCLEOTIDE SEQUENCE [LARGE SCALE GENOMIC DNA]</scope>
    <source>
        <strain evidence="2 3">SNA2</strain>
    </source>
</reference>
<feature type="compositionally biased region" description="Polar residues" evidence="1">
    <location>
        <begin position="18"/>
        <end position="27"/>
    </location>
</feature>
<gene>
    <name evidence="2" type="ORF">SNE25_16025</name>
</gene>